<evidence type="ECO:0000313" key="3">
    <source>
        <dbReference type="Proteomes" id="UP000012085"/>
    </source>
</evidence>
<dbReference type="RefSeq" id="WP_003397370.1">
    <property type="nucleotide sequence ID" value="NZ_APCD01000009.1"/>
</dbReference>
<proteinExistence type="predicted"/>
<dbReference type="AlphaFoldDB" id="M8DN69"/>
<dbReference type="Proteomes" id="UP000012085">
    <property type="component" value="Unassembled WGS sequence"/>
</dbReference>
<comment type="caution">
    <text evidence="2">The sequence shown here is derived from an EMBL/GenBank/DDBJ whole genome shotgun (WGS) entry which is preliminary data.</text>
</comment>
<reference evidence="2 3" key="1">
    <citation type="submission" date="2013-03" db="EMBL/GenBank/DDBJ databases">
        <title>Assembly of a new bacterial strain Anoxybacillus flavithermus AK1.</title>
        <authorList>
            <person name="Rajan I."/>
            <person name="PoliReddy D."/>
            <person name="Sugumar T."/>
            <person name="Rathinam K."/>
            <person name="Alqarawi S."/>
            <person name="Khalil A.B."/>
            <person name="Sivakumar N."/>
        </authorList>
    </citation>
    <scope>NUCLEOTIDE SEQUENCE [LARGE SCALE GENOMIC DNA]</scope>
    <source>
        <strain evidence="2 3">AK1</strain>
    </source>
</reference>
<protein>
    <recommendedName>
        <fullName evidence="1">DUF8042 domain-containing protein</fullName>
    </recommendedName>
</protein>
<dbReference type="Pfam" id="PF26154">
    <property type="entry name" value="DUF8042"/>
    <property type="match status" value="1"/>
</dbReference>
<dbReference type="EMBL" id="APCD01000009">
    <property type="protein sequence ID" value="EMT45880.1"/>
    <property type="molecule type" value="Genomic_DNA"/>
</dbReference>
<dbReference type="PATRIC" id="fig|1297581.3.peg.1661"/>
<gene>
    <name evidence="2" type="ORF">H919_08113</name>
</gene>
<reference evidence="2 3" key="2">
    <citation type="journal article" date="2015" name="Genome Announc.">
        <title>Genome Sequence of Anoxybacillus flavithermus Strain AK1, a Thermophile Isolated from a Hot Spring in Saudi Arabia.</title>
        <authorList>
            <person name="Khalil A."/>
            <person name="Sivakumar N."/>
            <person name="Qarawi S."/>
        </authorList>
    </citation>
    <scope>NUCLEOTIDE SEQUENCE [LARGE SCALE GENOMIC DNA]</scope>
    <source>
        <strain evidence="2 3">AK1</strain>
    </source>
</reference>
<feature type="domain" description="DUF8042" evidence="1">
    <location>
        <begin position="8"/>
        <end position="113"/>
    </location>
</feature>
<evidence type="ECO:0000313" key="2">
    <source>
        <dbReference type="EMBL" id="EMT45880.1"/>
    </source>
</evidence>
<evidence type="ECO:0000259" key="1">
    <source>
        <dbReference type="Pfam" id="PF26154"/>
    </source>
</evidence>
<accession>M8DN69</accession>
<name>M8DN69_9BACL</name>
<dbReference type="InterPro" id="IPR058355">
    <property type="entry name" value="DUF8042"/>
</dbReference>
<sequence>MEQKLVVEKIRIILQTIPKVIEKTSQVAEHFQMGQESSGLKEIVYLFDGYDWIVQEIAGLQKVGVSISLDITNWQEIFKEMEKALCSQDYVLLSDLLEYEISPALEAVYKELTTI</sequence>
<organism evidence="2 3">
    <name type="scientific">Anoxybacillus flavithermus AK1</name>
    <dbReference type="NCBI Taxonomy" id="1297581"/>
    <lineage>
        <taxon>Bacteria</taxon>
        <taxon>Bacillati</taxon>
        <taxon>Bacillota</taxon>
        <taxon>Bacilli</taxon>
        <taxon>Bacillales</taxon>
        <taxon>Anoxybacillaceae</taxon>
        <taxon>Anoxybacillus</taxon>
    </lineage>
</organism>